<comment type="caution">
    <text evidence="1">The sequence shown here is derived from an EMBL/GenBank/DDBJ whole genome shotgun (WGS) entry which is preliminary data.</text>
</comment>
<reference evidence="1 2" key="1">
    <citation type="journal article" date="2022" name="Front. Microbiol.">
        <title>High genomic differentiation and limited gene flow indicate recent cryptic speciation within the genus Laspinema (cyanobacteria).</title>
        <authorList>
            <person name="Stanojkovic A."/>
            <person name="Skoupy S."/>
            <person name="Skaloud P."/>
            <person name="Dvorak P."/>
        </authorList>
    </citation>
    <scope>NUCLEOTIDE SEQUENCE [LARGE SCALE GENOMIC DNA]</scope>
    <source>
        <strain evidence="1 2">D3b</strain>
    </source>
</reference>
<gene>
    <name evidence="1" type="ORF">NG792_19160</name>
</gene>
<evidence type="ECO:0000313" key="1">
    <source>
        <dbReference type="EMBL" id="MCT7979842.1"/>
    </source>
</evidence>
<protein>
    <submittedName>
        <fullName evidence="1">Uncharacterized protein</fullName>
    </submittedName>
</protein>
<keyword evidence="2" id="KW-1185">Reference proteome</keyword>
<evidence type="ECO:0000313" key="2">
    <source>
        <dbReference type="Proteomes" id="UP001525961"/>
    </source>
</evidence>
<proteinExistence type="predicted"/>
<sequence length="55" mass="6141">MITPLSAAIVAVGFCLAKLGLTTRRSHSFALAEWLLLDYPLRVRFRLAPDGGWRI</sequence>
<dbReference type="RefSeq" id="WP_261236481.1">
    <property type="nucleotide sequence ID" value="NZ_JAMXFA010000028.1"/>
</dbReference>
<dbReference type="EMBL" id="JAMXFA010000028">
    <property type="protein sequence ID" value="MCT7979842.1"/>
    <property type="molecule type" value="Genomic_DNA"/>
</dbReference>
<name>A0ABT2NAY2_9CYAN</name>
<accession>A0ABT2NAY2</accession>
<organism evidence="1 2">
    <name type="scientific">Laspinema olomoucense D3b</name>
    <dbReference type="NCBI Taxonomy" id="2953688"/>
    <lineage>
        <taxon>Bacteria</taxon>
        <taxon>Bacillati</taxon>
        <taxon>Cyanobacteriota</taxon>
        <taxon>Cyanophyceae</taxon>
        <taxon>Oscillatoriophycideae</taxon>
        <taxon>Oscillatoriales</taxon>
        <taxon>Laspinemataceae</taxon>
        <taxon>Laspinema</taxon>
        <taxon>Laspinema olomoucense</taxon>
    </lineage>
</organism>
<dbReference type="Proteomes" id="UP001525961">
    <property type="component" value="Unassembled WGS sequence"/>
</dbReference>